<dbReference type="PANTHER" id="PTHR24321">
    <property type="entry name" value="DEHYDROGENASES, SHORT CHAIN"/>
    <property type="match status" value="1"/>
</dbReference>
<comment type="similarity">
    <text evidence="1">Belongs to the short-chain dehydrogenases/reductases (SDR) family.</text>
</comment>
<accession>A0A546XJ47</accession>
<dbReference type="CDD" id="cd05233">
    <property type="entry name" value="SDR_c"/>
    <property type="match status" value="1"/>
</dbReference>
<evidence type="ECO:0000256" key="1">
    <source>
        <dbReference type="ARBA" id="ARBA00006484"/>
    </source>
</evidence>
<gene>
    <name evidence="3" type="ORF">EXN61_24870</name>
</gene>
<organism evidence="3 4">
    <name type="scientific">Agrobacterium tumefaciens</name>
    <dbReference type="NCBI Taxonomy" id="358"/>
    <lineage>
        <taxon>Bacteria</taxon>
        <taxon>Pseudomonadati</taxon>
        <taxon>Pseudomonadota</taxon>
        <taxon>Alphaproteobacteria</taxon>
        <taxon>Hyphomicrobiales</taxon>
        <taxon>Rhizobiaceae</taxon>
        <taxon>Rhizobium/Agrobacterium group</taxon>
        <taxon>Agrobacterium</taxon>
        <taxon>Agrobacterium tumefaciens complex</taxon>
    </lineage>
</organism>
<dbReference type="PRINTS" id="PR00080">
    <property type="entry name" value="SDRFAMILY"/>
</dbReference>
<dbReference type="PANTHER" id="PTHR24321:SF8">
    <property type="entry name" value="ESTRADIOL 17-BETA-DEHYDROGENASE 8-RELATED"/>
    <property type="match status" value="1"/>
</dbReference>
<dbReference type="InterPro" id="IPR036291">
    <property type="entry name" value="NAD(P)-bd_dom_sf"/>
</dbReference>
<dbReference type="Proteomes" id="UP000317023">
    <property type="component" value="Unassembled WGS sequence"/>
</dbReference>
<evidence type="ECO:0000313" key="4">
    <source>
        <dbReference type="Proteomes" id="UP000317023"/>
    </source>
</evidence>
<keyword evidence="2" id="KW-0560">Oxidoreductase</keyword>
<evidence type="ECO:0000313" key="3">
    <source>
        <dbReference type="EMBL" id="TRB00777.1"/>
    </source>
</evidence>
<dbReference type="Gene3D" id="3.40.50.720">
    <property type="entry name" value="NAD(P)-binding Rossmann-like Domain"/>
    <property type="match status" value="1"/>
</dbReference>
<dbReference type="Pfam" id="PF13561">
    <property type="entry name" value="adh_short_C2"/>
    <property type="match status" value="1"/>
</dbReference>
<proteinExistence type="inferred from homology"/>
<dbReference type="InterPro" id="IPR002347">
    <property type="entry name" value="SDR_fam"/>
</dbReference>
<dbReference type="EMBL" id="SGOE01000011">
    <property type="protein sequence ID" value="TRB00777.1"/>
    <property type="molecule type" value="Genomic_DNA"/>
</dbReference>
<dbReference type="FunFam" id="3.40.50.720:FF:000084">
    <property type="entry name" value="Short-chain dehydrogenase reductase"/>
    <property type="match status" value="1"/>
</dbReference>
<dbReference type="RefSeq" id="WP_142859687.1">
    <property type="nucleotide sequence ID" value="NZ_SGOE01000011.1"/>
</dbReference>
<dbReference type="PRINTS" id="PR00081">
    <property type="entry name" value="GDHRDH"/>
</dbReference>
<comment type="caution">
    <text evidence="3">The sequence shown here is derived from an EMBL/GenBank/DDBJ whole genome shotgun (WGS) entry which is preliminary data.</text>
</comment>
<dbReference type="AlphaFoldDB" id="A0A546XJ47"/>
<name>A0A546XJ47_AGRTU</name>
<dbReference type="SUPFAM" id="SSF51735">
    <property type="entry name" value="NAD(P)-binding Rossmann-fold domains"/>
    <property type="match status" value="1"/>
</dbReference>
<evidence type="ECO:0000256" key="2">
    <source>
        <dbReference type="ARBA" id="ARBA00023002"/>
    </source>
</evidence>
<sequence>MASTNEQTSSPLAVVTGGASGIGEASVRGFVSAGWRVVIADINDERGKAIAAELGAAVSYRHLDVSDEQAVRQFKEAVYAEHGLVSALVNSGGILQNATKVTKMPVEEFDRIIDVNLRGTMLTARAFGEEMAQSGGGSIVNLCSLTTFQPWPQPAYAMSKSALKMLTEIMAAELGPQGVRVNAVAPGYTMTEAMKSRIDRGERDPSVVISRSALRRFVEPREVADAILFLCSPSASAITGITMPIDAGWLVYTSYMSAAARPAD</sequence>
<protein>
    <submittedName>
        <fullName evidence="3">SDR family oxidoreductase</fullName>
    </submittedName>
</protein>
<reference evidence="3 4" key="1">
    <citation type="journal article" date="2019" name="Appl. Microbiol. Biotechnol.">
        <title>Differential efficiency of wild type rhizogenic strains for rol gene transformation of plants.</title>
        <authorList>
            <person name="Desmet S."/>
            <person name="De Keyser E."/>
            <person name="Van Vaerenbergh J."/>
            <person name="Baeyen S."/>
            <person name="Van Huylenbroeck J."/>
            <person name="Geelen D."/>
            <person name="Dhooghe E."/>
        </authorList>
    </citation>
    <scope>NUCLEOTIDE SEQUENCE [LARGE SCALE GENOMIC DNA]</scope>
    <source>
        <strain evidence="3 4">MAFF210266</strain>
    </source>
</reference>
<dbReference type="GO" id="GO:0016491">
    <property type="term" value="F:oxidoreductase activity"/>
    <property type="evidence" value="ECO:0007669"/>
    <property type="project" value="UniProtKB-KW"/>
</dbReference>